<dbReference type="Proteomes" id="UP000230750">
    <property type="component" value="Unassembled WGS sequence"/>
</dbReference>
<sequence>MSVQFERVIFLSDSIIALSWIRGQSRQYKSFVANRVAEIQSQTDPSDWRHIPGEHNVADKVSRGVSVKDLKGAWKDGPAFLRLPEEEWPKCIPKADVIEIDKEKKKESTVLLTRGVEGAIDYKKFSSWRNLIRVTAYVFRFLTNLKAKCLEKDGPLSVEELSMAENNWIRENTEKVTR</sequence>
<reference evidence="1 2" key="1">
    <citation type="journal article" date="2017" name="PLoS Biol.">
        <title>The sea cucumber genome provides insights into morphological evolution and visceral regeneration.</title>
        <authorList>
            <person name="Zhang X."/>
            <person name="Sun L."/>
            <person name="Yuan J."/>
            <person name="Sun Y."/>
            <person name="Gao Y."/>
            <person name="Zhang L."/>
            <person name="Li S."/>
            <person name="Dai H."/>
            <person name="Hamel J.F."/>
            <person name="Liu C."/>
            <person name="Yu Y."/>
            <person name="Liu S."/>
            <person name="Lin W."/>
            <person name="Guo K."/>
            <person name="Jin S."/>
            <person name="Xu P."/>
            <person name="Storey K.B."/>
            <person name="Huan P."/>
            <person name="Zhang T."/>
            <person name="Zhou Y."/>
            <person name="Zhang J."/>
            <person name="Lin C."/>
            <person name="Li X."/>
            <person name="Xing L."/>
            <person name="Huo D."/>
            <person name="Sun M."/>
            <person name="Wang L."/>
            <person name="Mercier A."/>
            <person name="Li F."/>
            <person name="Yang H."/>
            <person name="Xiang J."/>
        </authorList>
    </citation>
    <scope>NUCLEOTIDE SEQUENCE [LARGE SCALE GENOMIC DNA]</scope>
    <source>
        <strain evidence="1">Shaxun</strain>
        <tissue evidence="1">Muscle</tissue>
    </source>
</reference>
<keyword evidence="2" id="KW-1185">Reference proteome</keyword>
<name>A0A2G8LKI8_STIJA</name>
<dbReference type="AlphaFoldDB" id="A0A2G8LKI8"/>
<dbReference type="STRING" id="307972.A0A2G8LKI8"/>
<accession>A0A2G8LKI8</accession>
<dbReference type="PANTHER" id="PTHR22955:SF69">
    <property type="entry name" value="REVERSE TRANSCRIPTASE_RETROTRANSPOSON-DERIVED PROTEIN RNASE H-LIKE DOMAIN-CONTAINING PROTEIN"/>
    <property type="match status" value="1"/>
</dbReference>
<dbReference type="OrthoDB" id="6424004at2759"/>
<gene>
    <name evidence="1" type="ORF">BSL78_02256</name>
</gene>
<evidence type="ECO:0000313" key="1">
    <source>
        <dbReference type="EMBL" id="PIK60776.1"/>
    </source>
</evidence>
<dbReference type="EMBL" id="MRZV01000047">
    <property type="protein sequence ID" value="PIK60776.1"/>
    <property type="molecule type" value="Genomic_DNA"/>
</dbReference>
<proteinExistence type="predicted"/>
<organism evidence="1 2">
    <name type="scientific">Stichopus japonicus</name>
    <name type="common">Sea cucumber</name>
    <dbReference type="NCBI Taxonomy" id="307972"/>
    <lineage>
        <taxon>Eukaryota</taxon>
        <taxon>Metazoa</taxon>
        <taxon>Echinodermata</taxon>
        <taxon>Eleutherozoa</taxon>
        <taxon>Echinozoa</taxon>
        <taxon>Holothuroidea</taxon>
        <taxon>Aspidochirotacea</taxon>
        <taxon>Aspidochirotida</taxon>
        <taxon>Stichopodidae</taxon>
        <taxon>Apostichopus</taxon>
    </lineage>
</organism>
<protein>
    <submittedName>
        <fullName evidence="1">Uncharacterized protein</fullName>
    </submittedName>
</protein>
<evidence type="ECO:0000313" key="2">
    <source>
        <dbReference type="Proteomes" id="UP000230750"/>
    </source>
</evidence>
<dbReference type="PANTHER" id="PTHR22955">
    <property type="entry name" value="RETROTRANSPOSON"/>
    <property type="match status" value="1"/>
</dbReference>
<comment type="caution">
    <text evidence="1">The sequence shown here is derived from an EMBL/GenBank/DDBJ whole genome shotgun (WGS) entry which is preliminary data.</text>
</comment>